<feature type="compositionally biased region" description="Polar residues" evidence="9">
    <location>
        <begin position="1340"/>
        <end position="1357"/>
    </location>
</feature>
<reference evidence="11" key="2">
    <citation type="journal article" date="2014" name="BMC Genomics">
        <title>A genomic perspective to assessing quality of mass-reared SIT flies used in Mediterranean fruit fly (Ceratitis capitata) eradication in California.</title>
        <authorList>
            <person name="Calla B."/>
            <person name="Hall B."/>
            <person name="Hou S."/>
            <person name="Geib S.M."/>
        </authorList>
    </citation>
    <scope>NUCLEOTIDE SEQUENCE</scope>
</reference>
<dbReference type="InterPro" id="IPR057644">
    <property type="entry name" value="Beta-prop_WDR75_2nd"/>
</dbReference>
<feature type="compositionally biased region" description="Polar residues" evidence="9">
    <location>
        <begin position="1242"/>
        <end position="1251"/>
    </location>
</feature>
<dbReference type="EMBL" id="GAMC01015700">
    <property type="protein sequence ID" value="JAB90855.1"/>
    <property type="molecule type" value="mRNA"/>
</dbReference>
<comment type="subcellular location">
    <subcellularLocation>
        <location evidence="1">Nucleus</location>
        <location evidence="1">Nucleolus</location>
    </subcellularLocation>
</comment>
<evidence type="ECO:0000256" key="5">
    <source>
        <dbReference type="ARBA" id="ARBA00022737"/>
    </source>
</evidence>
<dbReference type="InterPro" id="IPR015943">
    <property type="entry name" value="WD40/YVTN_repeat-like_dom_sf"/>
</dbReference>
<evidence type="ECO:0000256" key="7">
    <source>
        <dbReference type="ARBA" id="ARBA00023242"/>
    </source>
</evidence>
<dbReference type="InterPro" id="IPR053826">
    <property type="entry name" value="WDR75"/>
</dbReference>
<keyword evidence="7" id="KW-0539">Nucleus</keyword>
<dbReference type="PANTHER" id="PTHR44215:SF1">
    <property type="entry name" value="WD REPEAT-CONTAINING PROTEIN 75"/>
    <property type="match status" value="1"/>
</dbReference>
<accession>W8APZ3</accession>
<feature type="compositionally biased region" description="Low complexity" evidence="9">
    <location>
        <begin position="1451"/>
        <end position="1464"/>
    </location>
</feature>
<evidence type="ECO:0000256" key="8">
    <source>
        <dbReference type="PROSITE-ProRule" id="PRU00221"/>
    </source>
</evidence>
<keyword evidence="4 8" id="KW-0853">WD repeat</keyword>
<dbReference type="GO" id="GO:0006364">
    <property type="term" value="P:rRNA processing"/>
    <property type="evidence" value="ECO:0007669"/>
    <property type="project" value="UniProtKB-KW"/>
</dbReference>
<dbReference type="PROSITE" id="PS50082">
    <property type="entry name" value="WD_REPEATS_2"/>
    <property type="match status" value="1"/>
</dbReference>
<dbReference type="OrthoDB" id="4096at2759"/>
<feature type="domain" description="WD repeat-containing protein 75 second beta-propeller" evidence="10">
    <location>
        <begin position="823"/>
        <end position="947"/>
    </location>
</feature>
<sequence length="1464" mass="165066">MVCRQQVVPENNTPAQRCNTNKQDTTPMFIDNFIAKTRYIHTDLSEFGNISNMDFEELDKLKLQYLAGANLVEHTPLYAPGGEFLFIRCKNVIYVYSTVTGELARKLTGASANIVSMELELHDNETLVACSSNGEVFRWIWRFGRQQQKLELNLHKAQEILTFNLINLYANSNTACAFVTAGNEQQVQWFVVDTSTGERLNVPCKLELLPTKPLVSADSKNFKHIAIVQGYYVYFLNYKTWAWKRLFNARRIPITVVRCHPLEEAIITGDEIGQIFLWREFMSQSTVKTTLYHWHHTAVTSIAFTPSGTGFYSSGHESVLVYWNIQQPDLRNFLPRMGSVICQLAANDDNTQIAVCTADNGVHFVGSDNEIVSTLQEFTYMEKDKTGNNKFPVGLRLNPRTNTIVLNGKHGHLQFYSVYTKNMLYNMDIVMQNQLSMESAKVLYNIMVTKAAFNIDWMATGEVFNDYEHLPELRLKFWKYDEAAKTYSLNTNVELPHEGGFKAIEFSTPNQVDNLLCATVGEDNIIKMWSLEESDSIYKKGKAWYCIAKTSYRGLPVESISFSQDGSVLAAGYGNTLCIYRAENLKLKAALTPPPGFDGVVPTIQVSLRQKGVESQLKDDFTPERRKRWLQLLNDFIGKNDETLIKELEKFAEKCEKIDFKPKEVSAEDIDEETRKKLYNKIMDMHQLNFFHKVLLFQRLGIRVNVHPEGKERLLSYLYDTIIPEGQRNRLLEMENEVKHISTRYRYKAKWRLHEYEKRLKRYEAQVQEKLLPLMEALDFGDASSTPLTNGNSAHKSGASITPEKAEKSIEQLEDNEEPLEEITLSDPVMAQIKKVQFAAGEWAHLVIVCTERRVLIYNLLTLRLHAACKLSVEHMAFDPISNLVAAFTKYNELYVFQPNVPLPIYQRRNLPRLYDAVWLPRRHPKNRSINVDWQAQSTLYFLTEDQEIYYLGIPDSVDDDAPPPITFTNPVKQAMQYSTFGTFATQQHSDMQSSTRQSIGPLVVGNSSKTAVKSLIDMSTHTMPPLSLLAADFVKSLLKTADSSAKDADANKGETFEKSGKPLYNRRKMLNGGSRAFMNGHGAEHSDDDETEEEEEENAENDGVAENESNNDVSSYVTVLDTAEHDLDDFDESERNDVIQGNSGSESENEKTHPYTTHSLANEQRRKHRRRNDSDAPTNSNSMDVWNAHTQIQDTTMTNSTYYNVSDETDSEENETPLAHLHHPPSSATSSATKRGAASAGNFSTASKTSSHAGAITTGIHQNHVDVNSPRTRSRGAVKINLWTLDVSPVLPLVSRVTKKQRARTGVTKDATPTGEEDDAEAEAEEAAEEEHLEYSDAENVTSNHKTNKSANNTMQAALAQPPGSRKAAAKTSKTPVQRRRISKLQVAASSIRSGTTTLHRWLLKTPKNVKDCTATTTTVDESHEAENESELLDPLADSSRDSSDLAMQSARAAANRSSNGPT</sequence>
<evidence type="ECO:0000256" key="4">
    <source>
        <dbReference type="ARBA" id="ARBA00022574"/>
    </source>
</evidence>
<dbReference type="SMART" id="SM00320">
    <property type="entry name" value="WD40"/>
    <property type="match status" value="6"/>
</dbReference>
<evidence type="ECO:0000256" key="3">
    <source>
        <dbReference type="ARBA" id="ARBA00022552"/>
    </source>
</evidence>
<dbReference type="InterPro" id="IPR001680">
    <property type="entry name" value="WD40_rpt"/>
</dbReference>
<keyword evidence="6" id="KW-0804">Transcription</keyword>
<evidence type="ECO:0000256" key="2">
    <source>
        <dbReference type="ARBA" id="ARBA00022517"/>
    </source>
</evidence>
<name>W8APZ3_CERCA</name>
<dbReference type="Pfam" id="PF23769">
    <property type="entry name" value="Beta-prop_WDR75_2nd"/>
    <property type="match status" value="2"/>
</dbReference>
<feature type="region of interest" description="Disordered" evidence="9">
    <location>
        <begin position="1044"/>
        <end position="1113"/>
    </location>
</feature>
<dbReference type="Pfam" id="PF23869">
    <property type="entry name" value="Beta-prop_WDR75_1st"/>
    <property type="match status" value="1"/>
</dbReference>
<dbReference type="Gene3D" id="2.130.10.10">
    <property type="entry name" value="YVTN repeat-like/Quinoprotein amine dehydrogenase"/>
    <property type="match status" value="2"/>
</dbReference>
<gene>
    <name evidence="11" type="primary">WDR75</name>
</gene>
<dbReference type="SUPFAM" id="SSF50952">
    <property type="entry name" value="Soluble quinoprotein glucose dehydrogenase"/>
    <property type="match status" value="1"/>
</dbReference>
<proteinExistence type="evidence at transcript level"/>
<feature type="compositionally biased region" description="Basic and acidic residues" evidence="9">
    <location>
        <begin position="1045"/>
        <end position="1061"/>
    </location>
</feature>
<dbReference type="GO" id="GO:0003723">
    <property type="term" value="F:RNA binding"/>
    <property type="evidence" value="ECO:0007669"/>
    <property type="project" value="InterPro"/>
</dbReference>
<dbReference type="PANTHER" id="PTHR44215">
    <property type="entry name" value="WD REPEAT-CONTAINING PROTEIN 75"/>
    <property type="match status" value="1"/>
</dbReference>
<evidence type="ECO:0000259" key="10">
    <source>
        <dbReference type="Pfam" id="PF23769"/>
    </source>
</evidence>
<evidence type="ECO:0000256" key="1">
    <source>
        <dbReference type="ARBA" id="ARBA00004604"/>
    </source>
</evidence>
<feature type="compositionally biased region" description="Acidic residues" evidence="9">
    <location>
        <begin position="1316"/>
        <end position="1333"/>
    </location>
</feature>
<feature type="compositionally biased region" description="Acidic residues" evidence="9">
    <location>
        <begin position="1087"/>
        <end position="1106"/>
    </location>
</feature>
<feature type="repeat" description="WD" evidence="8">
    <location>
        <begin position="292"/>
        <end position="333"/>
    </location>
</feature>
<dbReference type="SUPFAM" id="SSF50978">
    <property type="entry name" value="WD40 repeat-like"/>
    <property type="match status" value="1"/>
</dbReference>
<feature type="region of interest" description="Disordered" evidence="9">
    <location>
        <begin position="1299"/>
        <end position="1390"/>
    </location>
</feature>
<feature type="compositionally biased region" description="Polar residues" evidence="9">
    <location>
        <begin position="786"/>
        <end position="795"/>
    </location>
</feature>
<dbReference type="InterPro" id="IPR036322">
    <property type="entry name" value="WD40_repeat_dom_sf"/>
</dbReference>
<keyword evidence="2" id="KW-0690">Ribosome biogenesis</keyword>
<protein>
    <submittedName>
        <fullName evidence="11">WD repeat-containing protein 75</fullName>
    </submittedName>
</protein>
<feature type="region of interest" description="Disordered" evidence="9">
    <location>
        <begin position="1418"/>
        <end position="1464"/>
    </location>
</feature>
<evidence type="ECO:0000256" key="6">
    <source>
        <dbReference type="ARBA" id="ARBA00023163"/>
    </source>
</evidence>
<feature type="region of interest" description="Disordered" evidence="9">
    <location>
        <begin position="786"/>
        <end position="809"/>
    </location>
</feature>
<evidence type="ECO:0000313" key="11">
    <source>
        <dbReference type="EMBL" id="JAB90855.1"/>
    </source>
</evidence>
<keyword evidence="3" id="KW-0698">rRNA processing</keyword>
<keyword evidence="5" id="KW-0677">Repeat</keyword>
<organism evidence="11">
    <name type="scientific">Ceratitis capitata</name>
    <name type="common">Mediterranean fruit fly</name>
    <name type="synonym">Tephritis capitata</name>
    <dbReference type="NCBI Taxonomy" id="7213"/>
    <lineage>
        <taxon>Eukaryota</taxon>
        <taxon>Metazoa</taxon>
        <taxon>Ecdysozoa</taxon>
        <taxon>Arthropoda</taxon>
        <taxon>Hexapoda</taxon>
        <taxon>Insecta</taxon>
        <taxon>Pterygota</taxon>
        <taxon>Neoptera</taxon>
        <taxon>Endopterygota</taxon>
        <taxon>Diptera</taxon>
        <taxon>Brachycera</taxon>
        <taxon>Muscomorpha</taxon>
        <taxon>Tephritoidea</taxon>
        <taxon>Tephritidae</taxon>
        <taxon>Ceratitis</taxon>
        <taxon>Ceratitis</taxon>
    </lineage>
</organism>
<dbReference type="GO" id="GO:2000234">
    <property type="term" value="P:positive regulation of rRNA processing"/>
    <property type="evidence" value="ECO:0007669"/>
    <property type="project" value="TreeGrafter"/>
</dbReference>
<feature type="region of interest" description="Disordered" evidence="9">
    <location>
        <begin position="1207"/>
        <end position="1251"/>
    </location>
</feature>
<feature type="compositionally biased region" description="Polar residues" evidence="9">
    <location>
        <begin position="1176"/>
        <end position="1186"/>
    </location>
</feature>
<evidence type="ECO:0000256" key="9">
    <source>
        <dbReference type="SAM" id="MobiDB-lite"/>
    </source>
</evidence>
<dbReference type="GO" id="GO:0032040">
    <property type="term" value="C:small-subunit processome"/>
    <property type="evidence" value="ECO:0007669"/>
    <property type="project" value="InterPro"/>
</dbReference>
<dbReference type="InterPro" id="IPR011041">
    <property type="entry name" value="Quinoprot_gluc/sorb_DH_b-prop"/>
</dbReference>
<reference evidence="11" key="1">
    <citation type="submission" date="2013-07" db="EMBL/GenBank/DDBJ databases">
        <authorList>
            <person name="Geib S."/>
        </authorList>
    </citation>
    <scope>NUCLEOTIDE SEQUENCE</scope>
</reference>
<feature type="region of interest" description="Disordered" evidence="9">
    <location>
        <begin position="1127"/>
        <end position="1186"/>
    </location>
</feature>
<feature type="domain" description="WD repeat-containing protein 75 second beta-propeller" evidence="10">
    <location>
        <begin position="397"/>
        <end position="596"/>
    </location>
</feature>
<dbReference type="GO" id="GO:0045943">
    <property type="term" value="P:positive regulation of transcription by RNA polymerase I"/>
    <property type="evidence" value="ECO:0007669"/>
    <property type="project" value="InterPro"/>
</dbReference>